<accession>A0AAE5A523</accession>
<comment type="caution">
    <text evidence="4">The sequence shown here is derived from an EMBL/GenBank/DDBJ whole genome shotgun (WGS) entry which is preliminary data.</text>
</comment>
<keyword evidence="1" id="KW-0472">Membrane</keyword>
<dbReference type="AlphaFoldDB" id="A0AAE5A523"/>
<keyword evidence="1" id="KW-0812">Transmembrane</keyword>
<evidence type="ECO:0000313" key="5">
    <source>
        <dbReference type="Proteomes" id="UP001185863"/>
    </source>
</evidence>
<keyword evidence="1" id="KW-1133">Transmembrane helix</keyword>
<dbReference type="RefSeq" id="WP_317744229.1">
    <property type="nucleotide sequence ID" value="NZ_JAWLUP010000008.1"/>
</dbReference>
<dbReference type="Pfam" id="PF11887">
    <property type="entry name" value="Mce4_CUP1"/>
    <property type="match status" value="1"/>
</dbReference>
<gene>
    <name evidence="4" type="ORF">R4315_06290</name>
</gene>
<name>A0AAE5A523_9NOCA</name>
<dbReference type="EMBL" id="JAWLUP010000008">
    <property type="protein sequence ID" value="MDV7264157.1"/>
    <property type="molecule type" value="Genomic_DNA"/>
</dbReference>
<dbReference type="InterPro" id="IPR052336">
    <property type="entry name" value="MlaD_Phospholipid_Transporter"/>
</dbReference>
<proteinExistence type="predicted"/>
<dbReference type="NCBIfam" id="TIGR00996">
    <property type="entry name" value="Mtu_fam_mce"/>
    <property type="match status" value="1"/>
</dbReference>
<dbReference type="InterPro" id="IPR003399">
    <property type="entry name" value="Mce/MlaD"/>
</dbReference>
<dbReference type="Pfam" id="PF02470">
    <property type="entry name" value="MlaD"/>
    <property type="match status" value="1"/>
</dbReference>
<evidence type="ECO:0000313" key="4">
    <source>
        <dbReference type="EMBL" id="MDV7264157.1"/>
    </source>
</evidence>
<evidence type="ECO:0000259" key="2">
    <source>
        <dbReference type="Pfam" id="PF02470"/>
    </source>
</evidence>
<protein>
    <submittedName>
        <fullName evidence="4">MCE family protein</fullName>
    </submittedName>
</protein>
<dbReference type="InterPro" id="IPR024516">
    <property type="entry name" value="Mce_C"/>
</dbReference>
<organism evidence="4 5">
    <name type="scientific">Rhodococcus oxybenzonivorans</name>
    <dbReference type="NCBI Taxonomy" id="1990687"/>
    <lineage>
        <taxon>Bacteria</taxon>
        <taxon>Bacillati</taxon>
        <taxon>Actinomycetota</taxon>
        <taxon>Actinomycetes</taxon>
        <taxon>Mycobacteriales</taxon>
        <taxon>Nocardiaceae</taxon>
        <taxon>Rhodococcus</taxon>
    </lineage>
</organism>
<feature type="transmembrane region" description="Helical" evidence="1">
    <location>
        <begin position="12"/>
        <end position="31"/>
    </location>
</feature>
<feature type="domain" description="Mammalian cell entry C-terminal" evidence="3">
    <location>
        <begin position="125"/>
        <end position="342"/>
    </location>
</feature>
<evidence type="ECO:0000259" key="3">
    <source>
        <dbReference type="Pfam" id="PF11887"/>
    </source>
</evidence>
<dbReference type="GO" id="GO:0051701">
    <property type="term" value="P:biological process involved in interaction with host"/>
    <property type="evidence" value="ECO:0007669"/>
    <property type="project" value="TreeGrafter"/>
</dbReference>
<dbReference type="InterPro" id="IPR005693">
    <property type="entry name" value="Mce"/>
</dbReference>
<feature type="domain" description="Mce/MlaD" evidence="2">
    <location>
        <begin position="43"/>
        <end position="119"/>
    </location>
</feature>
<dbReference type="Proteomes" id="UP001185863">
    <property type="component" value="Unassembled WGS sequence"/>
</dbReference>
<dbReference type="PANTHER" id="PTHR33371">
    <property type="entry name" value="INTERMEMBRANE PHOSPHOLIPID TRANSPORT SYSTEM BINDING PROTEIN MLAD-RELATED"/>
    <property type="match status" value="1"/>
</dbReference>
<dbReference type="PANTHER" id="PTHR33371:SF19">
    <property type="entry name" value="MCE-FAMILY PROTEIN MCE4A"/>
    <property type="match status" value="1"/>
</dbReference>
<sequence length="399" mass="42198">MGTRTKSHYKQPPLRVAGAAMLVGVITALVLCMQTFRGAFEETVPLTVVADRSGLVMEPGAKVQLNGVEIGRVKEVQQVAGTSRLSLDIDSARFDLLSADTTAEIKATTAFGAKYVALTSASGLGHLAAGSEVRSGNVTTEINTVFENLTSVMHHVDPAKLNSALGAVAEGLRGRGEQFGDTMVKADSVLARLNPVLPQLQNDLRDTSTVVNTYADVAPTLMELLKFASTTSDSVVEREEQLDSTLTAAVNFGNDGAALTNDLERGLVDSMRLLLPTTGLLSKYSPEITCLLNQSVDTRDVLSNSFGDNTGYSLDLDVGFLPGDDPYRYPKNLPKVEASGGPGGQPGCYPMITKDMYPSPVLVTDTDTGASIADATSPRLGSPFFVDYLFGNIVGGPAR</sequence>
<evidence type="ECO:0000256" key="1">
    <source>
        <dbReference type="SAM" id="Phobius"/>
    </source>
</evidence>
<dbReference type="GO" id="GO:0005576">
    <property type="term" value="C:extracellular region"/>
    <property type="evidence" value="ECO:0007669"/>
    <property type="project" value="TreeGrafter"/>
</dbReference>
<reference evidence="4" key="1">
    <citation type="submission" date="2023-10" db="EMBL/GenBank/DDBJ databases">
        <title>Development of a sustainable strategy for remediation of hydrocarbon-contaminated territories based on the waste exchange concept.</title>
        <authorList>
            <person name="Krivoruchko A."/>
        </authorList>
    </citation>
    <scope>NUCLEOTIDE SEQUENCE</scope>
    <source>
        <strain evidence="4">IEGM 68</strain>
    </source>
</reference>